<reference evidence="1 2" key="1">
    <citation type="journal article" date="2017" name="Environ. Microbiol.">
        <title>Decay of the glycolytic pathway and adaptation to intranuclear parasitism within Enterocytozoonidae microsporidia.</title>
        <authorList>
            <person name="Wiredu Boakye D."/>
            <person name="Jaroenlak P."/>
            <person name="Prachumwat A."/>
            <person name="Williams T.A."/>
            <person name="Bateman K.S."/>
            <person name="Itsathitphaisarn O."/>
            <person name="Sritunyalucksana K."/>
            <person name="Paszkiewicz K.H."/>
            <person name="Moore K.A."/>
            <person name="Stentiford G.D."/>
            <person name="Williams B.A."/>
        </authorList>
    </citation>
    <scope>NUCLEOTIDE SEQUENCE [LARGE SCALE GENOMIC DNA]</scope>
    <source>
        <strain evidence="1 2">GB1</strain>
    </source>
</reference>
<dbReference type="Proteomes" id="UP000192356">
    <property type="component" value="Unassembled WGS sequence"/>
</dbReference>
<comment type="caution">
    <text evidence="1">The sequence shown here is derived from an EMBL/GenBank/DDBJ whole genome shotgun (WGS) entry which is preliminary data.</text>
</comment>
<keyword evidence="2" id="KW-1185">Reference proteome</keyword>
<accession>A0A1X0QE63</accession>
<protein>
    <submittedName>
        <fullName evidence="1">Uncharacterized protein</fullName>
    </submittedName>
</protein>
<sequence>MFKTNIYKITLVFNKIILEFNYKFGVLELSKNIIFNKKIRNFSLESHKSGSGGVKCKFYQDILNNEINWCELVTTNYHDFLNIDYDKNLKAN</sequence>
<gene>
    <name evidence="1" type="ORF">HERIO_220</name>
</gene>
<organism evidence="1 2">
    <name type="scientific">Hepatospora eriocheir</name>
    <dbReference type="NCBI Taxonomy" id="1081669"/>
    <lineage>
        <taxon>Eukaryota</taxon>
        <taxon>Fungi</taxon>
        <taxon>Fungi incertae sedis</taxon>
        <taxon>Microsporidia</taxon>
        <taxon>Hepatosporidae</taxon>
        <taxon>Hepatospora</taxon>
    </lineage>
</organism>
<proteinExistence type="predicted"/>
<dbReference type="AlphaFoldDB" id="A0A1X0QE63"/>
<name>A0A1X0QE63_9MICR</name>
<dbReference type="VEuPathDB" id="MicrosporidiaDB:HERIO_220"/>
<dbReference type="VEuPathDB" id="MicrosporidiaDB:A0H76_1746"/>
<evidence type="ECO:0000313" key="1">
    <source>
        <dbReference type="EMBL" id="ORD97964.1"/>
    </source>
</evidence>
<evidence type="ECO:0000313" key="2">
    <source>
        <dbReference type="Proteomes" id="UP000192356"/>
    </source>
</evidence>
<dbReference type="EMBL" id="LVKB01000005">
    <property type="protein sequence ID" value="ORD97964.1"/>
    <property type="molecule type" value="Genomic_DNA"/>
</dbReference>